<name>A0ACD1A6N8_9FIRM</name>
<protein>
    <submittedName>
        <fullName evidence="1">FMN-binding protein</fullName>
    </submittedName>
</protein>
<gene>
    <name evidence="1" type="ORF">FRZ06_00955</name>
</gene>
<evidence type="ECO:0000313" key="2">
    <source>
        <dbReference type="Proteomes" id="UP000594014"/>
    </source>
</evidence>
<dbReference type="Proteomes" id="UP000594014">
    <property type="component" value="Chromosome"/>
</dbReference>
<reference evidence="1" key="1">
    <citation type="submission" date="2019-08" db="EMBL/GenBank/DDBJ databases">
        <title>Genome sequence of Clostridiales bacterium MT110.</title>
        <authorList>
            <person name="Cao J."/>
        </authorList>
    </citation>
    <scope>NUCLEOTIDE SEQUENCE</scope>
    <source>
        <strain evidence="1">MT110</strain>
    </source>
</reference>
<accession>A0ACD1A6N8</accession>
<organism evidence="1 2">
    <name type="scientific">Anoxybacterium hadale</name>
    <dbReference type="NCBI Taxonomy" id="3408580"/>
    <lineage>
        <taxon>Bacteria</taxon>
        <taxon>Bacillati</taxon>
        <taxon>Bacillota</taxon>
        <taxon>Clostridia</taxon>
        <taxon>Peptostreptococcales</taxon>
        <taxon>Anaerovoracaceae</taxon>
        <taxon>Anoxybacterium</taxon>
    </lineage>
</organism>
<evidence type="ECO:0000313" key="1">
    <source>
        <dbReference type="EMBL" id="QOX62019.1"/>
    </source>
</evidence>
<keyword evidence="2" id="KW-1185">Reference proteome</keyword>
<sequence length="136" mass="14678">MRKKRKLIYILLAAVLLIGLGYGARNGLDVMYYKKAVEELSIESIDLSRVKDGTYTGSCDARLVAATVKVTVVGGKITDIKLMKHKNDRGKAGEAVVDEILKQQKPDVDAISGATNSSRIIMKAVENALEKGVTGV</sequence>
<dbReference type="EMBL" id="CP042469">
    <property type="protein sequence ID" value="QOX62019.1"/>
    <property type="molecule type" value="Genomic_DNA"/>
</dbReference>
<proteinExistence type="predicted"/>